<dbReference type="InterPro" id="IPR004307">
    <property type="entry name" value="TspO_MBR"/>
</dbReference>
<dbReference type="EMBL" id="DXFC01000125">
    <property type="protein sequence ID" value="HIX61435.1"/>
    <property type="molecule type" value="Genomic_DNA"/>
</dbReference>
<proteinExistence type="inferred from homology"/>
<evidence type="ECO:0000256" key="5">
    <source>
        <dbReference type="ARBA" id="ARBA00023136"/>
    </source>
</evidence>
<evidence type="ECO:0000313" key="8">
    <source>
        <dbReference type="Proteomes" id="UP000824248"/>
    </source>
</evidence>
<protein>
    <submittedName>
        <fullName evidence="7">Tryptophan-rich sensory protein</fullName>
    </submittedName>
</protein>
<dbReference type="PANTHER" id="PTHR10057:SF0">
    <property type="entry name" value="TRANSLOCATOR PROTEIN"/>
    <property type="match status" value="1"/>
</dbReference>
<evidence type="ECO:0000256" key="1">
    <source>
        <dbReference type="ARBA" id="ARBA00004141"/>
    </source>
</evidence>
<feature type="transmembrane region" description="Helical" evidence="6">
    <location>
        <begin position="138"/>
        <end position="159"/>
    </location>
</feature>
<feature type="transmembrane region" description="Helical" evidence="6">
    <location>
        <begin position="51"/>
        <end position="69"/>
    </location>
</feature>
<dbReference type="GO" id="GO:0033013">
    <property type="term" value="P:tetrapyrrole metabolic process"/>
    <property type="evidence" value="ECO:0007669"/>
    <property type="project" value="UniProtKB-ARBA"/>
</dbReference>
<dbReference type="Gene3D" id="1.20.1260.100">
    <property type="entry name" value="TspO/MBR protein"/>
    <property type="match status" value="1"/>
</dbReference>
<keyword evidence="4 6" id="KW-1133">Transmembrane helix</keyword>
<accession>A0A9D2B532</accession>
<dbReference type="Pfam" id="PF03073">
    <property type="entry name" value="TspO_MBR"/>
    <property type="match status" value="1"/>
</dbReference>
<comment type="subcellular location">
    <subcellularLocation>
        <location evidence="1">Membrane</location>
        <topology evidence="1">Multi-pass membrane protein</topology>
    </subcellularLocation>
</comment>
<reference evidence="7" key="1">
    <citation type="journal article" date="2021" name="PeerJ">
        <title>Extensive microbial diversity within the chicken gut microbiome revealed by metagenomics and culture.</title>
        <authorList>
            <person name="Gilroy R."/>
            <person name="Ravi A."/>
            <person name="Getino M."/>
            <person name="Pursley I."/>
            <person name="Horton D.L."/>
            <person name="Alikhan N.F."/>
            <person name="Baker D."/>
            <person name="Gharbi K."/>
            <person name="Hall N."/>
            <person name="Watson M."/>
            <person name="Adriaenssens E.M."/>
            <person name="Foster-Nyarko E."/>
            <person name="Jarju S."/>
            <person name="Secka A."/>
            <person name="Antonio M."/>
            <person name="Oren A."/>
            <person name="Chaudhuri R.R."/>
            <person name="La Ragione R."/>
            <person name="Hildebrand F."/>
            <person name="Pallen M.J."/>
        </authorList>
    </citation>
    <scope>NUCLEOTIDE SEQUENCE</scope>
    <source>
        <strain evidence="7">1193</strain>
    </source>
</reference>
<feature type="transmembrane region" description="Helical" evidence="6">
    <location>
        <begin position="81"/>
        <end position="100"/>
    </location>
</feature>
<feature type="transmembrane region" description="Helical" evidence="6">
    <location>
        <begin position="12"/>
        <end position="31"/>
    </location>
</feature>
<gene>
    <name evidence="7" type="ORF">H9854_04270</name>
</gene>
<dbReference type="FunFam" id="1.20.1260.100:FF:000001">
    <property type="entry name" value="translocator protein 2"/>
    <property type="match status" value="1"/>
</dbReference>
<dbReference type="PIRSF" id="PIRSF005859">
    <property type="entry name" value="PBR"/>
    <property type="match status" value="1"/>
</dbReference>
<evidence type="ECO:0000313" key="7">
    <source>
        <dbReference type="EMBL" id="HIX61435.1"/>
    </source>
</evidence>
<comment type="similarity">
    <text evidence="2">Belongs to the TspO/BZRP family.</text>
</comment>
<feature type="transmembrane region" description="Helical" evidence="6">
    <location>
        <begin position="106"/>
        <end position="126"/>
    </location>
</feature>
<dbReference type="CDD" id="cd15904">
    <property type="entry name" value="TSPO_MBR"/>
    <property type="match status" value="1"/>
</dbReference>
<sequence>MTDYSTAPRHSWAILLGWLLLVGLVATSGALTSPDEWYNALDKPPLNPPSWVFPVVWTGLYLLMAIAAWQATLRASNESRFTVLWPFVAQLAANGLWSFLFFGLHWIVIALVDLIMLWGLILLTIFRFARVSSIAAWLLVPYLVWVSFAGYLNAGIAWLNG</sequence>
<name>A0A9D2B532_9GAMM</name>
<organism evidence="7 8">
    <name type="scientific">Candidatus Halomonas stercoripullorum</name>
    <dbReference type="NCBI Taxonomy" id="2838617"/>
    <lineage>
        <taxon>Bacteria</taxon>
        <taxon>Pseudomonadati</taxon>
        <taxon>Pseudomonadota</taxon>
        <taxon>Gammaproteobacteria</taxon>
        <taxon>Oceanospirillales</taxon>
        <taxon>Halomonadaceae</taxon>
        <taxon>Halomonas</taxon>
    </lineage>
</organism>
<reference evidence="7" key="2">
    <citation type="submission" date="2021-04" db="EMBL/GenBank/DDBJ databases">
        <authorList>
            <person name="Gilroy R."/>
        </authorList>
    </citation>
    <scope>NUCLEOTIDE SEQUENCE</scope>
    <source>
        <strain evidence="7">1193</strain>
    </source>
</reference>
<dbReference type="PANTHER" id="PTHR10057">
    <property type="entry name" value="PERIPHERAL-TYPE BENZODIAZEPINE RECEPTOR"/>
    <property type="match status" value="1"/>
</dbReference>
<dbReference type="GO" id="GO:0016020">
    <property type="term" value="C:membrane"/>
    <property type="evidence" value="ECO:0007669"/>
    <property type="project" value="UniProtKB-SubCell"/>
</dbReference>
<comment type="caution">
    <text evidence="7">The sequence shown here is derived from an EMBL/GenBank/DDBJ whole genome shotgun (WGS) entry which is preliminary data.</text>
</comment>
<keyword evidence="5 6" id="KW-0472">Membrane</keyword>
<evidence type="ECO:0000256" key="3">
    <source>
        <dbReference type="ARBA" id="ARBA00022692"/>
    </source>
</evidence>
<evidence type="ECO:0000256" key="2">
    <source>
        <dbReference type="ARBA" id="ARBA00007524"/>
    </source>
</evidence>
<keyword evidence="3 6" id="KW-0812">Transmembrane</keyword>
<dbReference type="Proteomes" id="UP000824248">
    <property type="component" value="Unassembled WGS sequence"/>
</dbReference>
<dbReference type="InterPro" id="IPR038330">
    <property type="entry name" value="TspO/MBR-related_sf"/>
</dbReference>
<dbReference type="AlphaFoldDB" id="A0A9D2B532"/>
<evidence type="ECO:0000256" key="4">
    <source>
        <dbReference type="ARBA" id="ARBA00022989"/>
    </source>
</evidence>
<evidence type="ECO:0000256" key="6">
    <source>
        <dbReference type="SAM" id="Phobius"/>
    </source>
</evidence>